<evidence type="ECO:0008006" key="3">
    <source>
        <dbReference type="Google" id="ProtNLM"/>
    </source>
</evidence>
<keyword evidence="2" id="KW-1185">Reference proteome</keyword>
<name>A0A3G1KYE3_FORW1</name>
<proteinExistence type="predicted"/>
<dbReference type="InterPro" id="IPR038071">
    <property type="entry name" value="UROD/MetE-like_sf"/>
</dbReference>
<protein>
    <recommendedName>
        <fullName evidence="3">Uroporphyrinogen decarboxylase (URO-D) domain-containing protein</fullName>
    </recommendedName>
</protein>
<evidence type="ECO:0000313" key="1">
    <source>
        <dbReference type="EMBL" id="ATW27430.1"/>
    </source>
</evidence>
<dbReference type="Gene3D" id="3.20.20.210">
    <property type="match status" value="1"/>
</dbReference>
<dbReference type="KEGG" id="fwa:DCMF_24135"/>
<dbReference type="EMBL" id="CP017634">
    <property type="protein sequence ID" value="ATW27430.1"/>
    <property type="molecule type" value="Genomic_DNA"/>
</dbReference>
<sequence>MKEWKMADTDKFKTNYLLKPDCDNVRKRHRDFWQYQPTDCPLLYIKTKKERALPVLLADQNKSRKELELDLPWHIRHCHSQVTVYDFLFDSMPVSVVMFGRDITNMGVLSGNDFDIHAATEFITFEQNTDFLFAPTPEFNEDHPFVQKVLAIYQGVTKNMGHAACINPPATADAMTTMAMIMGTEKFLRSLSKHPAAVRQKALELNRLFYHFYNYIYAYLLESGYGESASWFPVFVEGKFDSVRSDISVMLSGKMFAELSLPAIADACSYLDDAMFNLDSVELIRFLQPLSEIKKLNGIYWNIEPWLDNVTPYLPVLRQIKEMGFLLAIPCKGVADAKLIINALGKNGLLLEFPVFEEQSQGMAVGEAVAAFAGHCLY</sequence>
<organism evidence="1 2">
    <name type="scientific">Formimonas warabiya</name>
    <dbReference type="NCBI Taxonomy" id="1761012"/>
    <lineage>
        <taxon>Bacteria</taxon>
        <taxon>Bacillati</taxon>
        <taxon>Bacillota</taxon>
        <taxon>Clostridia</taxon>
        <taxon>Eubacteriales</taxon>
        <taxon>Peptococcaceae</taxon>
        <taxon>Candidatus Formimonas</taxon>
    </lineage>
</organism>
<dbReference type="AlphaFoldDB" id="A0A3G1KYE3"/>
<reference evidence="1 2" key="1">
    <citation type="submission" date="2016-10" db="EMBL/GenBank/DDBJ databases">
        <title>Complete Genome Sequence of Peptococcaceae strain DCMF.</title>
        <authorList>
            <person name="Edwards R.J."/>
            <person name="Holland S.I."/>
            <person name="Deshpande N.P."/>
            <person name="Wong Y.K."/>
            <person name="Ertan H."/>
            <person name="Manefield M."/>
            <person name="Russell T.L."/>
            <person name="Lee M.J."/>
        </authorList>
    </citation>
    <scope>NUCLEOTIDE SEQUENCE [LARGE SCALE GENOMIC DNA]</scope>
    <source>
        <strain evidence="1 2">DCMF</strain>
    </source>
</reference>
<evidence type="ECO:0000313" key="2">
    <source>
        <dbReference type="Proteomes" id="UP000323521"/>
    </source>
</evidence>
<dbReference type="Proteomes" id="UP000323521">
    <property type="component" value="Chromosome"/>
</dbReference>
<accession>A0A3G1KYE3</accession>
<gene>
    <name evidence="1" type="ORF">DCMF_24135</name>
</gene>